<keyword evidence="7 8" id="KW-0472">Membrane</keyword>
<name>A0A066UBK7_9GAMM</name>
<gene>
    <name evidence="9" type="ORF">MBO_08666</name>
</gene>
<feature type="transmembrane region" description="Helical" evidence="8">
    <location>
        <begin position="12"/>
        <end position="33"/>
    </location>
</feature>
<dbReference type="InterPro" id="IPR000522">
    <property type="entry name" value="ABC_transptr_permease_BtuC"/>
</dbReference>
<sequence>MNFIKKLLGNPILLAFIVLVIGCGLYLTLNVINWDFALPLRTRKLIAFLVVGYAVGVSTLLFQTLTHNPILTPSLLGFDALYVLIQSLMLFFLGMLSYVTLPTVGKFAFEVAVMMVLSVILFRFLFTKHNQDLTRLILVGVIFGTLFRSLSYMVARMINPDEFVTVQAQSYASFTAVNVNLLITSVVLSVATFIYVWRQRFALDVLLLGRNCAISLGVPYHKLSLGILMTISLLVSMATALVGPITFFGLLVCALTNRFCTKMAHGERLILVTLIASSTLIVGQAVFEHVFKMAGVLEVVIELFGGVAFLLLIFMQYSKQRTMQ</sequence>
<dbReference type="AlphaFoldDB" id="A0A066UBK7"/>
<comment type="similarity">
    <text evidence="2">Belongs to the binding-protein-dependent transport system permease family. FecCD subfamily.</text>
</comment>
<evidence type="ECO:0000256" key="8">
    <source>
        <dbReference type="SAM" id="Phobius"/>
    </source>
</evidence>
<dbReference type="eggNOG" id="COG4605">
    <property type="taxonomic scope" value="Bacteria"/>
</dbReference>
<proteinExistence type="inferred from homology"/>
<dbReference type="OrthoDB" id="9796260at2"/>
<feature type="transmembrane region" description="Helical" evidence="8">
    <location>
        <begin position="133"/>
        <end position="151"/>
    </location>
</feature>
<protein>
    <submittedName>
        <fullName evidence="9">Transport system permease</fullName>
    </submittedName>
</protein>
<dbReference type="Proteomes" id="UP000035860">
    <property type="component" value="Unassembled WGS sequence"/>
</dbReference>
<dbReference type="PANTHER" id="PTHR30472:SF19">
    <property type="entry name" value="PETROBACTIN IMPORT SYSTEM PERMEASE PROTEIN YCLO"/>
    <property type="match status" value="1"/>
</dbReference>
<evidence type="ECO:0000313" key="9">
    <source>
        <dbReference type="EMBL" id="KDN24505.1"/>
    </source>
</evidence>
<evidence type="ECO:0000256" key="2">
    <source>
        <dbReference type="ARBA" id="ARBA00007935"/>
    </source>
</evidence>
<dbReference type="SUPFAM" id="SSF81345">
    <property type="entry name" value="ABC transporter involved in vitamin B12 uptake, BtuC"/>
    <property type="match status" value="1"/>
</dbReference>
<dbReference type="PANTHER" id="PTHR30472">
    <property type="entry name" value="FERRIC ENTEROBACTIN TRANSPORT SYSTEM PERMEASE PROTEIN"/>
    <property type="match status" value="1"/>
</dbReference>
<feature type="transmembrane region" description="Helical" evidence="8">
    <location>
        <begin position="293"/>
        <end position="314"/>
    </location>
</feature>
<feature type="transmembrane region" description="Helical" evidence="8">
    <location>
        <begin position="227"/>
        <end position="257"/>
    </location>
</feature>
<dbReference type="GO" id="GO:0033214">
    <property type="term" value="P:siderophore-iron import into cell"/>
    <property type="evidence" value="ECO:0007669"/>
    <property type="project" value="TreeGrafter"/>
</dbReference>
<dbReference type="GO" id="GO:0022857">
    <property type="term" value="F:transmembrane transporter activity"/>
    <property type="evidence" value="ECO:0007669"/>
    <property type="project" value="InterPro"/>
</dbReference>
<accession>A0A066UBK7</accession>
<dbReference type="RefSeq" id="WP_036366760.1">
    <property type="nucleotide sequence ID" value="NZ_AOMT01000035.1"/>
</dbReference>
<comment type="caution">
    <text evidence="9">The sequence shown here is derived from an EMBL/GenBank/DDBJ whole genome shotgun (WGS) entry which is preliminary data.</text>
</comment>
<dbReference type="GO" id="GO:0005886">
    <property type="term" value="C:plasma membrane"/>
    <property type="evidence" value="ECO:0007669"/>
    <property type="project" value="UniProtKB-SubCell"/>
</dbReference>
<dbReference type="Gene3D" id="1.10.3470.10">
    <property type="entry name" value="ABC transporter involved in vitamin B12 uptake, BtuC"/>
    <property type="match status" value="1"/>
</dbReference>
<dbReference type="PROSITE" id="PS51257">
    <property type="entry name" value="PROKAR_LIPOPROTEIN"/>
    <property type="match status" value="1"/>
</dbReference>
<feature type="transmembrane region" description="Helical" evidence="8">
    <location>
        <begin position="171"/>
        <end position="194"/>
    </location>
</feature>
<organism evidence="9 10">
    <name type="scientific">Moraxella bovoculi 237</name>
    <dbReference type="NCBI Taxonomy" id="743974"/>
    <lineage>
        <taxon>Bacteria</taxon>
        <taxon>Pseudomonadati</taxon>
        <taxon>Pseudomonadota</taxon>
        <taxon>Gammaproteobacteria</taxon>
        <taxon>Moraxellales</taxon>
        <taxon>Moraxellaceae</taxon>
        <taxon>Moraxella</taxon>
    </lineage>
</organism>
<keyword evidence="6 8" id="KW-1133">Transmembrane helix</keyword>
<keyword evidence="3" id="KW-0813">Transport</keyword>
<dbReference type="Pfam" id="PF01032">
    <property type="entry name" value="FecCD"/>
    <property type="match status" value="1"/>
</dbReference>
<keyword evidence="4" id="KW-1003">Cell membrane</keyword>
<dbReference type="InterPro" id="IPR037294">
    <property type="entry name" value="ABC_BtuC-like"/>
</dbReference>
<keyword evidence="10" id="KW-1185">Reference proteome</keyword>
<evidence type="ECO:0000256" key="7">
    <source>
        <dbReference type="ARBA" id="ARBA00023136"/>
    </source>
</evidence>
<feature type="transmembrane region" description="Helical" evidence="8">
    <location>
        <begin position="45"/>
        <end position="63"/>
    </location>
</feature>
<evidence type="ECO:0000256" key="4">
    <source>
        <dbReference type="ARBA" id="ARBA00022475"/>
    </source>
</evidence>
<evidence type="ECO:0000256" key="3">
    <source>
        <dbReference type="ARBA" id="ARBA00022448"/>
    </source>
</evidence>
<dbReference type="EMBL" id="AOMT01000035">
    <property type="protein sequence ID" value="KDN24505.1"/>
    <property type="molecule type" value="Genomic_DNA"/>
</dbReference>
<keyword evidence="5 8" id="KW-0812">Transmembrane</keyword>
<feature type="transmembrane region" description="Helical" evidence="8">
    <location>
        <begin position="107"/>
        <end position="126"/>
    </location>
</feature>
<feature type="transmembrane region" description="Helical" evidence="8">
    <location>
        <begin position="269"/>
        <end position="287"/>
    </location>
</feature>
<evidence type="ECO:0000256" key="6">
    <source>
        <dbReference type="ARBA" id="ARBA00022989"/>
    </source>
</evidence>
<evidence type="ECO:0000256" key="5">
    <source>
        <dbReference type="ARBA" id="ARBA00022692"/>
    </source>
</evidence>
<comment type="subcellular location">
    <subcellularLocation>
        <location evidence="1">Cell membrane</location>
        <topology evidence="1">Multi-pass membrane protein</topology>
    </subcellularLocation>
</comment>
<evidence type="ECO:0000256" key="1">
    <source>
        <dbReference type="ARBA" id="ARBA00004651"/>
    </source>
</evidence>
<feature type="transmembrane region" description="Helical" evidence="8">
    <location>
        <begin position="75"/>
        <end position="101"/>
    </location>
</feature>
<reference evidence="9 10" key="1">
    <citation type="journal article" date="2014" name="Genome Announc.">
        <title>Draft Genome Sequence of Moraxella bovoculi Strain 237T (ATCC BAA-1259T) Isolated from a Calf with Infectious Bovine Keratoconjunctivitis.</title>
        <authorList>
            <person name="Calcutt M.J."/>
            <person name="Foecking M.F."/>
            <person name="Martin N.T."/>
            <person name="Mhlanga-Mutangadura T."/>
            <person name="Reilly T.J."/>
        </authorList>
    </citation>
    <scope>NUCLEOTIDE SEQUENCE [LARGE SCALE GENOMIC DNA]</scope>
    <source>
        <strain evidence="9 10">237</strain>
    </source>
</reference>
<evidence type="ECO:0000313" key="10">
    <source>
        <dbReference type="Proteomes" id="UP000035860"/>
    </source>
</evidence>